<dbReference type="EMBL" id="JAHBAY010000001">
    <property type="protein sequence ID" value="MBT0767647.1"/>
    <property type="molecule type" value="Genomic_DNA"/>
</dbReference>
<organism evidence="1 2">
    <name type="scientific">Kineosporia corallincola</name>
    <dbReference type="NCBI Taxonomy" id="2835133"/>
    <lineage>
        <taxon>Bacteria</taxon>
        <taxon>Bacillati</taxon>
        <taxon>Actinomycetota</taxon>
        <taxon>Actinomycetes</taxon>
        <taxon>Kineosporiales</taxon>
        <taxon>Kineosporiaceae</taxon>
        <taxon>Kineosporia</taxon>
    </lineage>
</organism>
<gene>
    <name evidence="1" type="ORF">KIH74_01840</name>
</gene>
<evidence type="ECO:0000313" key="1">
    <source>
        <dbReference type="EMBL" id="MBT0767647.1"/>
    </source>
</evidence>
<sequence>MGAAEASGLPVFSALSPAVRPLDTEADAFPAATPDPDRVRLLAAGRAVPVPPAAPATGALLRAGRLRAWAGAGADGASCTGTDSAAVVAFRLPDTRFRGAAGSAGDVEVVDDAVFRVLAAAADAPLRGRAWLLDALDFRVAAGEGEGPAELVMSAMLSLSWSRARCPARCDHVRPHDREPKPTG</sequence>
<dbReference type="RefSeq" id="WP_214153736.1">
    <property type="nucleotide sequence ID" value="NZ_JAHBAY010000001.1"/>
</dbReference>
<proteinExistence type="predicted"/>
<reference evidence="1 2" key="1">
    <citation type="submission" date="2021-05" db="EMBL/GenBank/DDBJ databases">
        <title>Kineosporia and Streptomyces sp. nov. two new marine actinobacteria isolated from Coral.</title>
        <authorList>
            <person name="Buangrab K."/>
            <person name="Sutthacheep M."/>
            <person name="Yeemin T."/>
            <person name="Harunari E."/>
            <person name="Igarashi Y."/>
            <person name="Kanchanasin P."/>
            <person name="Tanasupawat S."/>
            <person name="Phongsopitanun W."/>
        </authorList>
    </citation>
    <scope>NUCLEOTIDE SEQUENCE [LARGE SCALE GENOMIC DNA]</scope>
    <source>
        <strain evidence="1 2">J2-2</strain>
    </source>
</reference>
<protein>
    <submittedName>
        <fullName evidence="1">Uncharacterized protein</fullName>
    </submittedName>
</protein>
<dbReference type="Proteomes" id="UP001197247">
    <property type="component" value="Unassembled WGS sequence"/>
</dbReference>
<comment type="caution">
    <text evidence="1">The sequence shown here is derived from an EMBL/GenBank/DDBJ whole genome shotgun (WGS) entry which is preliminary data.</text>
</comment>
<accession>A0ABS5T998</accession>
<evidence type="ECO:0000313" key="2">
    <source>
        <dbReference type="Proteomes" id="UP001197247"/>
    </source>
</evidence>
<keyword evidence="2" id="KW-1185">Reference proteome</keyword>
<name>A0ABS5T998_9ACTN</name>